<dbReference type="GO" id="GO:0031469">
    <property type="term" value="C:bacterial microcompartment"/>
    <property type="evidence" value="ECO:0007669"/>
    <property type="project" value="UniProtKB-SubCell"/>
</dbReference>
<keyword evidence="2" id="KW-1283">Bacterial microcompartment</keyword>
<dbReference type="eggNOG" id="COG4576">
    <property type="taxonomic scope" value="Bacteria"/>
</dbReference>
<dbReference type="PROSITE" id="PS51932">
    <property type="entry name" value="BMV"/>
    <property type="match status" value="1"/>
</dbReference>
<name>G7V6C2_THELD</name>
<dbReference type="OrthoDB" id="196195at2"/>
<dbReference type="Pfam" id="PF03319">
    <property type="entry name" value="EutN_CcmL"/>
    <property type="match status" value="1"/>
</dbReference>
<reference evidence="3 4" key="2">
    <citation type="journal article" date="2012" name="Stand. Genomic Sci.">
        <title>Genome sequence of the moderately thermophilic, amino-acid-degrading and sulfur-reducing bacterium Thermovirga lienii type strain (Cas60314(T)).</title>
        <authorList>
            <person name="Goker M."/>
            <person name="Saunders E."/>
            <person name="Lapidus A."/>
            <person name="Nolan M."/>
            <person name="Lucas S."/>
            <person name="Hammon N."/>
            <person name="Deshpande S."/>
            <person name="Cheng J.F."/>
            <person name="Han C."/>
            <person name="Tapia R."/>
            <person name="Goodwin L.A."/>
            <person name="Pitluck S."/>
            <person name="Liolios K."/>
            <person name="Mavromatis K."/>
            <person name="Pagani I."/>
            <person name="Ivanova N."/>
            <person name="Mikhailova N."/>
            <person name="Pati A."/>
            <person name="Chen A."/>
            <person name="Palaniappan K."/>
            <person name="Land M."/>
            <person name="Chang Y.J."/>
            <person name="Jeffries C.D."/>
            <person name="Brambilla E.M."/>
            <person name="Rohde M."/>
            <person name="Spring S."/>
            <person name="Detter J.C."/>
            <person name="Woyke T."/>
            <person name="Bristow J."/>
            <person name="Eisen J.A."/>
            <person name="Markowitz V."/>
            <person name="Hugenholtz P."/>
            <person name="Kyrpides N.C."/>
            <person name="Klenk H.P."/>
        </authorList>
    </citation>
    <scope>NUCLEOTIDE SEQUENCE [LARGE SCALE GENOMIC DNA]</scope>
    <source>
        <strain evidence="4">ATCC BAA-1197 / DSM 17291 / Cas60314</strain>
    </source>
</reference>
<accession>G7V6C2</accession>
<gene>
    <name evidence="3" type="ordered locus">Tlie_0207</name>
</gene>
<dbReference type="InterPro" id="IPR036677">
    <property type="entry name" value="EutN_CcmL_sf"/>
</dbReference>
<proteinExistence type="predicted"/>
<dbReference type="PANTHER" id="PTHR36539">
    <property type="entry name" value="ETHANOLAMINE UTILIZATION PROTEIN EUTN"/>
    <property type="match status" value="1"/>
</dbReference>
<reference evidence="4" key="1">
    <citation type="submission" date="2011-10" db="EMBL/GenBank/DDBJ databases">
        <title>The complete genome of chromosome of Thermovirga lienii DSM 17291.</title>
        <authorList>
            <consortium name="US DOE Joint Genome Institute (JGI-PGF)"/>
            <person name="Lucas S."/>
            <person name="Copeland A."/>
            <person name="Lapidus A."/>
            <person name="Glavina del Rio T."/>
            <person name="Dalin E."/>
            <person name="Tice H."/>
            <person name="Bruce D."/>
            <person name="Goodwin L."/>
            <person name="Pitluck S."/>
            <person name="Peters L."/>
            <person name="Mikhailova N."/>
            <person name="Saunders E."/>
            <person name="Kyrpides N."/>
            <person name="Mavromatis K."/>
            <person name="Ivanova N."/>
            <person name="Last F.I."/>
            <person name="Brettin T."/>
            <person name="Detter J.C."/>
            <person name="Han C."/>
            <person name="Larimer F."/>
            <person name="Land M."/>
            <person name="Hauser L."/>
            <person name="Markowitz V."/>
            <person name="Cheng J.-F."/>
            <person name="Hugenholtz P."/>
            <person name="Woyke T."/>
            <person name="Wu D."/>
            <person name="Spring S."/>
            <person name="Schroeder M."/>
            <person name="Brambilla E.-M."/>
            <person name="Klenk H.-P."/>
            <person name="Eisen J.A."/>
        </authorList>
    </citation>
    <scope>NUCLEOTIDE SEQUENCE [LARGE SCALE GENOMIC DNA]</scope>
    <source>
        <strain evidence="4">ATCC BAA-1197 / DSM 17291 / Cas60314</strain>
    </source>
</reference>
<organism evidence="3 4">
    <name type="scientific">Thermovirga lienii (strain ATCC BAA-1197 / DSM 17291 / Cas60314)</name>
    <dbReference type="NCBI Taxonomy" id="580340"/>
    <lineage>
        <taxon>Bacteria</taxon>
        <taxon>Thermotogati</taxon>
        <taxon>Synergistota</taxon>
        <taxon>Synergistia</taxon>
        <taxon>Synergistales</taxon>
        <taxon>Thermovirgaceae</taxon>
        <taxon>Thermovirga</taxon>
    </lineage>
</organism>
<dbReference type="Gene3D" id="2.40.50.220">
    <property type="entry name" value="EutN/Ccml"/>
    <property type="match status" value="1"/>
</dbReference>
<dbReference type="STRING" id="580340.Tlie_0207"/>
<comment type="subcellular location">
    <subcellularLocation>
        <location evidence="1">Bacterial microcompartment</location>
    </subcellularLocation>
</comment>
<dbReference type="InterPro" id="IPR004992">
    <property type="entry name" value="EutN_CcmL"/>
</dbReference>
<sequence>MKIGKVIGHVVSTKKDERLVGFKLLVVQVLHPTKEGDLGVREDKYHVAVDLVGAGVGELVLLCSGSSARVSASEEKGAPVDEAIVGIIDTVDFNL</sequence>
<dbReference type="KEGG" id="tli:Tlie_0207"/>
<protein>
    <submittedName>
        <fullName evidence="3">Ethanolamine utilization protein EutN/carboxysome structural protein Ccml</fullName>
    </submittedName>
</protein>
<keyword evidence="4" id="KW-1185">Reference proteome</keyword>
<dbReference type="AlphaFoldDB" id="G7V6C2"/>
<dbReference type="CDD" id="cd01614">
    <property type="entry name" value="EutN_CcmL"/>
    <property type="match status" value="1"/>
</dbReference>
<evidence type="ECO:0000313" key="3">
    <source>
        <dbReference type="EMBL" id="AER65951.1"/>
    </source>
</evidence>
<evidence type="ECO:0000256" key="1">
    <source>
        <dbReference type="ARBA" id="ARBA00024322"/>
    </source>
</evidence>
<dbReference type="EMBL" id="CP003096">
    <property type="protein sequence ID" value="AER65951.1"/>
    <property type="molecule type" value="Genomic_DNA"/>
</dbReference>
<evidence type="ECO:0000256" key="2">
    <source>
        <dbReference type="ARBA" id="ARBA00024446"/>
    </source>
</evidence>
<dbReference type="Proteomes" id="UP000005868">
    <property type="component" value="Chromosome"/>
</dbReference>
<evidence type="ECO:0000313" key="4">
    <source>
        <dbReference type="Proteomes" id="UP000005868"/>
    </source>
</evidence>
<dbReference type="HOGENOM" id="CLU_148498_2_2_0"/>
<dbReference type="SUPFAM" id="SSF159133">
    <property type="entry name" value="EutN/CcmL-like"/>
    <property type="match status" value="1"/>
</dbReference>